<evidence type="ECO:0000259" key="1">
    <source>
        <dbReference type="Pfam" id="PF09836"/>
    </source>
</evidence>
<dbReference type="Pfam" id="PF09836">
    <property type="entry name" value="DUF2063"/>
    <property type="match status" value="1"/>
</dbReference>
<dbReference type="Proteomes" id="UP000554837">
    <property type="component" value="Unassembled WGS sequence"/>
</dbReference>
<sequence>MLSPQAQLQQLIWGEVQPDLGRCLADLGLQGLGGHTAERAFAAYREHAKALSVRALGAAFPRLQSWLGAADFAGLAWAFARAHPPELGDVAQWGRRLPEFLAQLPQMDALPLALALLDWALHRLEAAADEEQSPELVSRLQAGEVDRLRLSQHLAVIEWPEVRSEDWLAFEHDPAAVSLDLGSEPADGPALVWRQGLRPVWARVPQIWVDRLTDLREGLDLEASLMRAEQQAPGWDAGPWLLVALREAWILGPA</sequence>
<dbReference type="RefSeq" id="WP_175423621.1">
    <property type="nucleotide sequence ID" value="NZ_CP040709.1"/>
</dbReference>
<reference evidence="2 3" key="1">
    <citation type="submission" date="2020-08" db="EMBL/GenBank/DDBJ databases">
        <title>Genomic Encyclopedia of Type Strains, Phase IV (KMG-IV): sequencing the most valuable type-strain genomes for metagenomic binning, comparative biology and taxonomic classification.</title>
        <authorList>
            <person name="Goeker M."/>
        </authorList>
    </citation>
    <scope>NUCLEOTIDE SEQUENCE [LARGE SCALE GENOMIC DNA]</scope>
    <source>
        <strain evidence="2 3">DSM 23958</strain>
    </source>
</reference>
<keyword evidence="3" id="KW-1185">Reference proteome</keyword>
<gene>
    <name evidence="2" type="ORF">HNQ51_001472</name>
</gene>
<organism evidence="2 3">
    <name type="scientific">Inhella inkyongensis</name>
    <dbReference type="NCBI Taxonomy" id="392593"/>
    <lineage>
        <taxon>Bacteria</taxon>
        <taxon>Pseudomonadati</taxon>
        <taxon>Pseudomonadota</taxon>
        <taxon>Betaproteobacteria</taxon>
        <taxon>Burkholderiales</taxon>
        <taxon>Sphaerotilaceae</taxon>
        <taxon>Inhella</taxon>
    </lineage>
</organism>
<dbReference type="InterPro" id="IPR018640">
    <property type="entry name" value="DUF2063"/>
</dbReference>
<accession>A0A840S6T7</accession>
<dbReference type="EMBL" id="JACHHO010000001">
    <property type="protein sequence ID" value="MBB5204179.1"/>
    <property type="molecule type" value="Genomic_DNA"/>
</dbReference>
<proteinExistence type="predicted"/>
<feature type="domain" description="Putative DNA-binding" evidence="1">
    <location>
        <begin position="17"/>
        <end position="101"/>
    </location>
</feature>
<evidence type="ECO:0000313" key="2">
    <source>
        <dbReference type="EMBL" id="MBB5204179.1"/>
    </source>
</evidence>
<comment type="caution">
    <text evidence="2">The sequence shown here is derived from an EMBL/GenBank/DDBJ whole genome shotgun (WGS) entry which is preliminary data.</text>
</comment>
<protein>
    <recommendedName>
        <fullName evidence="1">Putative DNA-binding domain-containing protein</fullName>
    </recommendedName>
</protein>
<name>A0A840S6T7_9BURK</name>
<dbReference type="AlphaFoldDB" id="A0A840S6T7"/>
<evidence type="ECO:0000313" key="3">
    <source>
        <dbReference type="Proteomes" id="UP000554837"/>
    </source>
</evidence>